<sequence length="192" mass="20302">MQESPGSLESPGGTIEAGVAVYQVLEAEGQTCGPSGNVTGTKPPPGKCNTENYSDCCVQGEQYTIFNCSPPVLSSTNALLTLNSFEEGGNGGGPSECDNKYHLDDNPVVALSTGWFNNESRCLKNITISANGRSVVAMVVDKCDSTMGCDSDHDYQPPCRNNIVDASKAVWQALGVAQSDWGELQIVWSDNA</sequence>
<gene>
    <name evidence="5" type="ORF">IFM89_008629</name>
</gene>
<keyword evidence="3" id="KW-0964">Secreted</keyword>
<dbReference type="InterPro" id="IPR036908">
    <property type="entry name" value="RlpA-like_sf"/>
</dbReference>
<dbReference type="EMBL" id="JADFTS010000009">
    <property type="protein sequence ID" value="KAF9588229.1"/>
    <property type="molecule type" value="Genomic_DNA"/>
</dbReference>
<dbReference type="Proteomes" id="UP000631114">
    <property type="component" value="Unassembled WGS sequence"/>
</dbReference>
<dbReference type="CDD" id="cd22270">
    <property type="entry name" value="DPBB_kiwellin-like"/>
    <property type="match status" value="1"/>
</dbReference>
<evidence type="ECO:0000256" key="1">
    <source>
        <dbReference type="ARBA" id="ARBA00004613"/>
    </source>
</evidence>
<dbReference type="GO" id="GO:0005576">
    <property type="term" value="C:extracellular region"/>
    <property type="evidence" value="ECO:0007669"/>
    <property type="project" value="UniProtKB-SubCell"/>
</dbReference>
<dbReference type="OrthoDB" id="406505at2759"/>
<dbReference type="InterPro" id="IPR039271">
    <property type="entry name" value="Kiwellin-like"/>
</dbReference>
<keyword evidence="4" id="KW-0732">Signal</keyword>
<organism evidence="5 6">
    <name type="scientific">Coptis chinensis</name>
    <dbReference type="NCBI Taxonomy" id="261450"/>
    <lineage>
        <taxon>Eukaryota</taxon>
        <taxon>Viridiplantae</taxon>
        <taxon>Streptophyta</taxon>
        <taxon>Embryophyta</taxon>
        <taxon>Tracheophyta</taxon>
        <taxon>Spermatophyta</taxon>
        <taxon>Magnoliopsida</taxon>
        <taxon>Ranunculales</taxon>
        <taxon>Ranunculaceae</taxon>
        <taxon>Coptidoideae</taxon>
        <taxon>Coptis</taxon>
    </lineage>
</organism>
<evidence type="ECO:0000313" key="6">
    <source>
        <dbReference type="Proteomes" id="UP000631114"/>
    </source>
</evidence>
<comment type="subcellular location">
    <subcellularLocation>
        <location evidence="1">Secreted</location>
    </subcellularLocation>
</comment>
<accession>A0A835GWJ7</accession>
<dbReference type="AlphaFoldDB" id="A0A835GWJ7"/>
<dbReference type="SUPFAM" id="SSF50685">
    <property type="entry name" value="Barwin-like endoglucanases"/>
    <property type="match status" value="1"/>
</dbReference>
<name>A0A835GWJ7_9MAGN</name>
<dbReference type="PANTHER" id="PTHR33191">
    <property type="entry name" value="RIPENING-RELATED PROTEIN 2-RELATED"/>
    <property type="match status" value="1"/>
</dbReference>
<proteinExistence type="inferred from homology"/>
<keyword evidence="6" id="KW-1185">Reference proteome</keyword>
<protein>
    <submittedName>
        <fullName evidence="5">Uncharacterized protein</fullName>
    </submittedName>
</protein>
<evidence type="ECO:0000256" key="3">
    <source>
        <dbReference type="ARBA" id="ARBA00022525"/>
    </source>
</evidence>
<comment type="caution">
    <text evidence="5">The sequence shown here is derived from an EMBL/GenBank/DDBJ whole genome shotgun (WGS) entry which is preliminary data.</text>
</comment>
<evidence type="ECO:0000313" key="5">
    <source>
        <dbReference type="EMBL" id="KAF9588229.1"/>
    </source>
</evidence>
<dbReference type="PANTHER" id="PTHR33191:SF58">
    <property type="entry name" value="RIPENING-RELATED PROTEIN 1"/>
    <property type="match status" value="1"/>
</dbReference>
<dbReference type="Gene3D" id="2.40.40.10">
    <property type="entry name" value="RlpA-like domain"/>
    <property type="match status" value="1"/>
</dbReference>
<evidence type="ECO:0000256" key="2">
    <source>
        <dbReference type="ARBA" id="ARBA00005592"/>
    </source>
</evidence>
<comment type="similarity">
    <text evidence="2">Belongs to the kiwellin family.</text>
</comment>
<reference evidence="5 6" key="1">
    <citation type="submission" date="2020-10" db="EMBL/GenBank/DDBJ databases">
        <title>The Coptis chinensis genome and diversification of protoberbering-type alkaloids.</title>
        <authorList>
            <person name="Wang B."/>
            <person name="Shu S."/>
            <person name="Song C."/>
            <person name="Liu Y."/>
        </authorList>
    </citation>
    <scope>NUCLEOTIDE SEQUENCE [LARGE SCALE GENOMIC DNA]</scope>
    <source>
        <strain evidence="5">HL-2020</strain>
        <tissue evidence="5">Leaf</tissue>
    </source>
</reference>
<dbReference type="Pfam" id="PF24300">
    <property type="entry name" value="KWL1"/>
    <property type="match status" value="1"/>
</dbReference>
<evidence type="ECO:0000256" key="4">
    <source>
        <dbReference type="ARBA" id="ARBA00022729"/>
    </source>
</evidence>